<reference evidence="2 3" key="1">
    <citation type="submission" date="2016-10" db="EMBL/GenBank/DDBJ databases">
        <authorList>
            <person name="Varghese N."/>
            <person name="Submissions S."/>
        </authorList>
    </citation>
    <scope>NUCLEOTIDE SEQUENCE [LARGE SCALE GENOMIC DNA]</scope>
    <source>
        <strain evidence="2 3">DSM 1361</strain>
    </source>
</reference>
<dbReference type="AlphaFoldDB" id="A0A662ZN13"/>
<keyword evidence="1" id="KW-1133">Transmembrane helix</keyword>
<organism evidence="2 3">
    <name type="scientific">Ruminobacter amylophilus</name>
    <dbReference type="NCBI Taxonomy" id="867"/>
    <lineage>
        <taxon>Bacteria</taxon>
        <taxon>Pseudomonadati</taxon>
        <taxon>Pseudomonadota</taxon>
        <taxon>Gammaproteobacteria</taxon>
        <taxon>Aeromonadales</taxon>
        <taxon>Succinivibrionaceae</taxon>
        <taxon>Ruminobacter</taxon>
    </lineage>
</organism>
<keyword evidence="1" id="KW-0812">Transmembrane</keyword>
<keyword evidence="3" id="KW-1185">Reference proteome</keyword>
<evidence type="ECO:0000313" key="3">
    <source>
        <dbReference type="Proteomes" id="UP000243745"/>
    </source>
</evidence>
<gene>
    <name evidence="2" type="ORF">SAMN02910344_02152</name>
</gene>
<feature type="transmembrane region" description="Helical" evidence="1">
    <location>
        <begin position="46"/>
        <end position="67"/>
    </location>
</feature>
<name>A0A662ZN13_9GAMM</name>
<feature type="transmembrane region" description="Helical" evidence="1">
    <location>
        <begin position="20"/>
        <end position="40"/>
    </location>
</feature>
<accession>A0A662ZN13</accession>
<feature type="transmembrane region" description="Helical" evidence="1">
    <location>
        <begin position="133"/>
        <end position="163"/>
    </location>
</feature>
<dbReference type="SUPFAM" id="SSF103473">
    <property type="entry name" value="MFS general substrate transporter"/>
    <property type="match status" value="1"/>
</dbReference>
<proteinExistence type="predicted"/>
<dbReference type="RefSeq" id="WP_093143595.1">
    <property type="nucleotide sequence ID" value="NZ_FOXF01000063.1"/>
</dbReference>
<dbReference type="InterPro" id="IPR036259">
    <property type="entry name" value="MFS_trans_sf"/>
</dbReference>
<dbReference type="EMBL" id="FOXF01000063">
    <property type="protein sequence ID" value="SFP72425.1"/>
    <property type="molecule type" value="Genomic_DNA"/>
</dbReference>
<protein>
    <submittedName>
        <fullName evidence="2">Uncharacterized protein</fullName>
    </submittedName>
</protein>
<evidence type="ECO:0000313" key="2">
    <source>
        <dbReference type="EMBL" id="SFP72425.1"/>
    </source>
</evidence>
<dbReference type="Proteomes" id="UP000243745">
    <property type="component" value="Unassembled WGS sequence"/>
</dbReference>
<evidence type="ECO:0000256" key="1">
    <source>
        <dbReference type="SAM" id="Phobius"/>
    </source>
</evidence>
<keyword evidence="1" id="KW-0472">Membrane</keyword>
<sequence>MKHYDKRLFRSRGISTLNAVFLAGSLSGLCISGVLSWHAHDGVKDILQSVSFLCVIILFVTLFSIWSDYRLQKNNNRSNFIRELVESGEYFSRKIWQRKYRDYCAKHPVKQLNASSLRTDLCFRYLKRKLKNLYLWLIILPIAFAFPVNAIFMSCTGGGILGLGFWENFMLTAFTVIMAVMSVLIFLSLRPFGRWLDAHPQYADRKDDIIKSYLNGYMFECFCFIVVISRHYVHAFDGVNFYTIPRDGVVRVKTILKRYMVYSRGRNGETYTGDEYQFEIRFISDRAGQISIPLDQFQIRMITDKFFPDIPDVDRCTMVTEKSYSYSLVSLKSCTSKLVIYD</sequence>
<feature type="transmembrane region" description="Helical" evidence="1">
    <location>
        <begin position="169"/>
        <end position="189"/>
    </location>
</feature>